<comment type="caution">
    <text evidence="2">The sequence shown here is derived from an EMBL/GenBank/DDBJ whole genome shotgun (WGS) entry which is preliminary data.</text>
</comment>
<accession>A0A8J3G8F0</accession>
<proteinExistence type="predicted"/>
<evidence type="ECO:0000313" key="3">
    <source>
        <dbReference type="Proteomes" id="UP000598271"/>
    </source>
</evidence>
<evidence type="ECO:0000259" key="1">
    <source>
        <dbReference type="Pfam" id="PF04326"/>
    </source>
</evidence>
<name>A0A8J3G8F0_9BACT</name>
<evidence type="ECO:0000313" key="2">
    <source>
        <dbReference type="EMBL" id="GHB65177.1"/>
    </source>
</evidence>
<dbReference type="PANTHER" id="PTHR30595:SF6">
    <property type="entry name" value="SCHLAFEN ALBA-2 DOMAIN-CONTAINING PROTEIN"/>
    <property type="match status" value="1"/>
</dbReference>
<sequence length="212" mass="23736">MIDFKRSTLELIEMGEGLTVEFKRTIDSPFKIARTLASFANTSGGVLLVGIADNRSTVGIKSELRELQKLERACGELVEKELLVRCKTVMLGMSKILRIEIDESEEKPHYAINEKGDRIIYVRARDKSVPTNRLMLPGEGDAATDKLLASRPVKNLLNHLKHHDSITEKDFSNLINVSVKRATRLLHDLTERGIILKRGSGKGALYSLKLVK</sequence>
<dbReference type="Gene3D" id="1.10.10.10">
    <property type="entry name" value="Winged helix-like DNA-binding domain superfamily/Winged helix DNA-binding domain"/>
    <property type="match status" value="1"/>
</dbReference>
<dbReference type="InterPro" id="IPR007421">
    <property type="entry name" value="Schlafen_AlbA_2_dom"/>
</dbReference>
<dbReference type="InterPro" id="IPR036390">
    <property type="entry name" value="WH_DNA-bd_sf"/>
</dbReference>
<dbReference type="SUPFAM" id="SSF46785">
    <property type="entry name" value="Winged helix' DNA-binding domain"/>
    <property type="match status" value="1"/>
</dbReference>
<dbReference type="PANTHER" id="PTHR30595">
    <property type="entry name" value="GLPR-RELATED TRANSCRIPTIONAL REPRESSOR"/>
    <property type="match status" value="1"/>
</dbReference>
<reference evidence="2 3" key="1">
    <citation type="journal article" date="2014" name="Int. J. Syst. Evol. Microbiol.">
        <title>Complete genome sequence of Corynebacterium casei LMG S-19264T (=DSM 44701T), isolated from a smear-ripened cheese.</title>
        <authorList>
            <consortium name="US DOE Joint Genome Institute (JGI-PGF)"/>
            <person name="Walter F."/>
            <person name="Albersmeier A."/>
            <person name="Kalinowski J."/>
            <person name="Ruckert C."/>
        </authorList>
    </citation>
    <scope>NUCLEOTIDE SEQUENCE [LARGE SCALE GENOMIC DNA]</scope>
    <source>
        <strain evidence="2 3">KCTC 12866</strain>
    </source>
</reference>
<organism evidence="2 3">
    <name type="scientific">Persicitalea jodogahamensis</name>
    <dbReference type="NCBI Taxonomy" id="402147"/>
    <lineage>
        <taxon>Bacteria</taxon>
        <taxon>Pseudomonadati</taxon>
        <taxon>Bacteroidota</taxon>
        <taxon>Cytophagia</taxon>
        <taxon>Cytophagales</taxon>
        <taxon>Spirosomataceae</taxon>
        <taxon>Persicitalea</taxon>
    </lineage>
</organism>
<dbReference type="Gene3D" id="3.30.950.30">
    <property type="entry name" value="Schlafen, AAA domain"/>
    <property type="match status" value="1"/>
</dbReference>
<dbReference type="RefSeq" id="WP_189564070.1">
    <property type="nucleotide sequence ID" value="NZ_BMXF01000001.1"/>
</dbReference>
<dbReference type="Proteomes" id="UP000598271">
    <property type="component" value="Unassembled WGS sequence"/>
</dbReference>
<gene>
    <name evidence="2" type="ORF">GCM10007390_19090</name>
</gene>
<keyword evidence="3" id="KW-1185">Reference proteome</keyword>
<dbReference type="InterPro" id="IPR038461">
    <property type="entry name" value="Schlafen_AlbA_2_dom_sf"/>
</dbReference>
<dbReference type="InterPro" id="IPR036388">
    <property type="entry name" value="WH-like_DNA-bd_sf"/>
</dbReference>
<dbReference type="Pfam" id="PF04326">
    <property type="entry name" value="SLFN_AlbA_2"/>
    <property type="match status" value="1"/>
</dbReference>
<dbReference type="AlphaFoldDB" id="A0A8J3G8F0"/>
<feature type="domain" description="Schlafen AlbA-2" evidence="1">
    <location>
        <begin position="16"/>
        <end position="130"/>
    </location>
</feature>
<protein>
    <recommendedName>
        <fullName evidence="1">Schlafen AlbA-2 domain-containing protein</fullName>
    </recommendedName>
</protein>
<dbReference type="EMBL" id="BMXF01000001">
    <property type="protein sequence ID" value="GHB65177.1"/>
    <property type="molecule type" value="Genomic_DNA"/>
</dbReference>